<keyword evidence="3" id="KW-1003">Cell membrane</keyword>
<organism evidence="9 10">
    <name type="scientific">Dyadobacter beijingensis</name>
    <dbReference type="NCBI Taxonomy" id="365489"/>
    <lineage>
        <taxon>Bacteria</taxon>
        <taxon>Pseudomonadati</taxon>
        <taxon>Bacteroidota</taxon>
        <taxon>Cytophagia</taxon>
        <taxon>Cytophagales</taxon>
        <taxon>Spirosomataceae</taxon>
        <taxon>Dyadobacter</taxon>
    </lineage>
</organism>
<keyword evidence="5 7" id="KW-1133">Transmembrane helix</keyword>
<feature type="transmembrane region" description="Helical" evidence="7">
    <location>
        <begin position="45"/>
        <end position="64"/>
    </location>
</feature>
<feature type="transmembrane region" description="Helical" evidence="7">
    <location>
        <begin position="333"/>
        <end position="354"/>
    </location>
</feature>
<dbReference type="Pfam" id="PF03825">
    <property type="entry name" value="Nuc_H_symport"/>
    <property type="match status" value="1"/>
</dbReference>
<feature type="transmembrane region" description="Helical" evidence="7">
    <location>
        <begin position="73"/>
        <end position="91"/>
    </location>
</feature>
<feature type="transmembrane region" description="Helical" evidence="7">
    <location>
        <begin position="366"/>
        <end position="387"/>
    </location>
</feature>
<evidence type="ECO:0000256" key="7">
    <source>
        <dbReference type="SAM" id="Phobius"/>
    </source>
</evidence>
<proteinExistence type="predicted"/>
<gene>
    <name evidence="9" type="ORF">GCM10010967_36790</name>
</gene>
<evidence type="ECO:0000256" key="6">
    <source>
        <dbReference type="ARBA" id="ARBA00023136"/>
    </source>
</evidence>
<feature type="transmembrane region" description="Helical" evidence="7">
    <location>
        <begin position="207"/>
        <end position="226"/>
    </location>
</feature>
<feature type="transmembrane region" description="Helical" evidence="7">
    <location>
        <begin position="294"/>
        <end position="312"/>
    </location>
</feature>
<evidence type="ECO:0000256" key="2">
    <source>
        <dbReference type="ARBA" id="ARBA00022448"/>
    </source>
</evidence>
<dbReference type="PANTHER" id="PTHR23522">
    <property type="entry name" value="BLL5896 PROTEIN"/>
    <property type="match status" value="1"/>
</dbReference>
<feature type="transmembrane region" description="Helical" evidence="7">
    <location>
        <begin position="97"/>
        <end position="120"/>
    </location>
</feature>
<evidence type="ECO:0000256" key="1">
    <source>
        <dbReference type="ARBA" id="ARBA00004651"/>
    </source>
</evidence>
<protein>
    <submittedName>
        <fullName evidence="9">MFS transporter</fullName>
    </submittedName>
</protein>
<evidence type="ECO:0000259" key="8">
    <source>
        <dbReference type="PROSITE" id="PS50850"/>
    </source>
</evidence>
<dbReference type="InterPro" id="IPR036259">
    <property type="entry name" value="MFS_trans_sf"/>
</dbReference>
<dbReference type="Gene3D" id="1.20.1250.20">
    <property type="entry name" value="MFS general substrate transporter like domains"/>
    <property type="match status" value="2"/>
</dbReference>
<accession>A0ABQ2I676</accession>
<dbReference type="InterPro" id="IPR004740">
    <property type="entry name" value="Nuc_H_symport"/>
</dbReference>
<feature type="domain" description="Major facilitator superfamily (MFS) profile" evidence="8">
    <location>
        <begin position="160"/>
        <end position="396"/>
    </location>
</feature>
<dbReference type="Proteomes" id="UP000632339">
    <property type="component" value="Unassembled WGS sequence"/>
</dbReference>
<dbReference type="SUPFAM" id="SSF103473">
    <property type="entry name" value="MFS general substrate transporter"/>
    <property type="match status" value="1"/>
</dbReference>
<keyword evidence="4 7" id="KW-0812">Transmembrane</keyword>
<dbReference type="EMBL" id="BMLI01000002">
    <property type="protein sequence ID" value="GGM99486.1"/>
    <property type="molecule type" value="Genomic_DNA"/>
</dbReference>
<feature type="transmembrane region" description="Helical" evidence="7">
    <location>
        <begin position="269"/>
        <end position="288"/>
    </location>
</feature>
<keyword evidence="10" id="KW-1185">Reference proteome</keyword>
<dbReference type="PANTHER" id="PTHR23522:SF4">
    <property type="entry name" value="NUCLEOSIDE PERMEASE NUPG-RELATED"/>
    <property type="match status" value="1"/>
</dbReference>
<feature type="transmembrane region" description="Helical" evidence="7">
    <location>
        <begin position="7"/>
        <end position="25"/>
    </location>
</feature>
<dbReference type="RefSeq" id="WP_019940277.1">
    <property type="nucleotide sequence ID" value="NZ_BMLI01000002.1"/>
</dbReference>
<dbReference type="PROSITE" id="PS50850">
    <property type="entry name" value="MFS"/>
    <property type="match status" value="1"/>
</dbReference>
<sequence>MKNSTRFQLMAMMFLLYFVWGSWYGQMSKYMFTELGATGVQVGNAYAAFSIAMIIAPFFVGMIADRYFAAQKVLGILSLAGAGILYVLSEVKDPDTFFWVILAYCITFAPAMSLTTSIAMQQVTNSEKDFPGIRVMGTVAWIAVTNIIGYYEIGGTALIFKISMFTAAFLGVYSFFLPNTPPKPSSHTSFSDILGLDAFKLFKDRSFAIFFISSLLICIPLSFYYAMANPSLTDSGMTNVENKMSLGQASEVVFMLLIPFAFARFGVKWMLVVGLIAWIVRFVGFGYGDASSEWLLYLAIVLHGVCYDFFFVTGQIYTDSKAGEQYRSSAQGLISIATYGIGMGIGSWISGVVADMYTVDNVKNWTSIWMVPAGIAAVVLVLFVLFFRDNKVKATA</sequence>
<evidence type="ECO:0000313" key="9">
    <source>
        <dbReference type="EMBL" id="GGM99486.1"/>
    </source>
</evidence>
<evidence type="ECO:0000256" key="4">
    <source>
        <dbReference type="ARBA" id="ARBA00022692"/>
    </source>
</evidence>
<evidence type="ECO:0000256" key="5">
    <source>
        <dbReference type="ARBA" id="ARBA00022989"/>
    </source>
</evidence>
<feature type="transmembrane region" description="Helical" evidence="7">
    <location>
        <begin position="132"/>
        <end position="151"/>
    </location>
</feature>
<comment type="caution">
    <text evidence="9">The sequence shown here is derived from an EMBL/GenBank/DDBJ whole genome shotgun (WGS) entry which is preliminary data.</text>
</comment>
<evidence type="ECO:0000256" key="3">
    <source>
        <dbReference type="ARBA" id="ARBA00022475"/>
    </source>
</evidence>
<dbReference type="InterPro" id="IPR020846">
    <property type="entry name" value="MFS_dom"/>
</dbReference>
<comment type="subcellular location">
    <subcellularLocation>
        <location evidence="1">Cell membrane</location>
        <topology evidence="1">Multi-pass membrane protein</topology>
    </subcellularLocation>
</comment>
<keyword evidence="2" id="KW-0813">Transport</keyword>
<dbReference type="CDD" id="cd06177">
    <property type="entry name" value="MFS_NHS"/>
    <property type="match status" value="1"/>
</dbReference>
<name>A0ABQ2I676_9BACT</name>
<feature type="transmembrane region" description="Helical" evidence="7">
    <location>
        <begin position="157"/>
        <end position="177"/>
    </location>
</feature>
<evidence type="ECO:0000313" key="10">
    <source>
        <dbReference type="Proteomes" id="UP000632339"/>
    </source>
</evidence>
<reference evidence="10" key="1">
    <citation type="journal article" date="2019" name="Int. J. Syst. Evol. Microbiol.">
        <title>The Global Catalogue of Microorganisms (GCM) 10K type strain sequencing project: providing services to taxonomists for standard genome sequencing and annotation.</title>
        <authorList>
            <consortium name="The Broad Institute Genomics Platform"/>
            <consortium name="The Broad Institute Genome Sequencing Center for Infectious Disease"/>
            <person name="Wu L."/>
            <person name="Ma J."/>
        </authorList>
    </citation>
    <scope>NUCLEOTIDE SEQUENCE [LARGE SCALE GENOMIC DNA]</scope>
    <source>
        <strain evidence="10">CGMCC 1.6375</strain>
    </source>
</reference>
<keyword evidence="6 7" id="KW-0472">Membrane</keyword>